<protein>
    <recommendedName>
        <fullName evidence="4">Nucleopolyhedrovirus P10 family protein</fullName>
    </recommendedName>
</protein>
<organism evidence="2 3">
    <name type="scientific">Streptomyces ruber</name>
    <dbReference type="NCBI Taxonomy" id="83378"/>
    <lineage>
        <taxon>Bacteria</taxon>
        <taxon>Bacillati</taxon>
        <taxon>Actinomycetota</taxon>
        <taxon>Actinomycetes</taxon>
        <taxon>Kitasatosporales</taxon>
        <taxon>Streptomycetaceae</taxon>
        <taxon>Streptomyces</taxon>
    </lineage>
</organism>
<feature type="compositionally biased region" description="Pro residues" evidence="1">
    <location>
        <begin position="85"/>
        <end position="96"/>
    </location>
</feature>
<evidence type="ECO:0000256" key="1">
    <source>
        <dbReference type="SAM" id="MobiDB-lite"/>
    </source>
</evidence>
<keyword evidence="3" id="KW-1185">Reference proteome</keyword>
<dbReference type="Proteomes" id="UP000620156">
    <property type="component" value="Unassembled WGS sequence"/>
</dbReference>
<gene>
    <name evidence="2" type="ORF">GCM10010145_57600</name>
</gene>
<reference evidence="2" key="2">
    <citation type="submission" date="2020-09" db="EMBL/GenBank/DDBJ databases">
        <authorList>
            <person name="Sun Q."/>
            <person name="Ohkuma M."/>
        </authorList>
    </citation>
    <scope>NUCLEOTIDE SEQUENCE</scope>
    <source>
        <strain evidence="2">JCM 3131</strain>
    </source>
</reference>
<evidence type="ECO:0000313" key="2">
    <source>
        <dbReference type="EMBL" id="GGQ80393.1"/>
    </source>
</evidence>
<evidence type="ECO:0008006" key="4">
    <source>
        <dbReference type="Google" id="ProtNLM"/>
    </source>
</evidence>
<proteinExistence type="predicted"/>
<dbReference type="EMBL" id="BMQK01000017">
    <property type="protein sequence ID" value="GGQ80393.1"/>
    <property type="molecule type" value="Genomic_DNA"/>
</dbReference>
<accession>A0A918BMN0</accession>
<reference evidence="2" key="1">
    <citation type="journal article" date="2014" name="Int. J. Syst. Evol. Microbiol.">
        <title>Complete genome sequence of Corynebacterium casei LMG S-19264T (=DSM 44701T), isolated from a smear-ripened cheese.</title>
        <authorList>
            <consortium name="US DOE Joint Genome Institute (JGI-PGF)"/>
            <person name="Walter F."/>
            <person name="Albersmeier A."/>
            <person name="Kalinowski J."/>
            <person name="Ruckert C."/>
        </authorList>
    </citation>
    <scope>NUCLEOTIDE SEQUENCE</scope>
    <source>
        <strain evidence="2">JCM 3131</strain>
    </source>
</reference>
<feature type="region of interest" description="Disordered" evidence="1">
    <location>
        <begin position="72"/>
        <end position="96"/>
    </location>
</feature>
<name>A0A918BMN0_9ACTN</name>
<feature type="region of interest" description="Disordered" evidence="1">
    <location>
        <begin position="153"/>
        <end position="220"/>
    </location>
</feature>
<sequence>MTPDERAGTERDAAHSGRAARMDLNEVRRRLALGRVLPLGGPRDGAWITEQAAGPVLRDAAAQVRGVRLGRLRLSPARPDQPYDPAVPPPPSALPPGPLRVDAEFRAVAGPLAPAAEPLPAAASRLRTALAQAAAERLGLTVTEVDLRVTGLLDTVPEGDPDGTEPSGSRYAYQSAESIPHSVESGPESTGNGPDSAEKGPAPADETEPQGNAPRVPGDDEEARVAAAVLGVPGVTRLTGVLGMPARAIRIGTGAGTGTGPALPHRHVRVELAVTSARRTLEVARAVRTAAGEALPDRPSVAVLVTAVDPAAG</sequence>
<dbReference type="AlphaFoldDB" id="A0A918BMN0"/>
<comment type="caution">
    <text evidence="2">The sequence shown here is derived from an EMBL/GenBank/DDBJ whole genome shotgun (WGS) entry which is preliminary data.</text>
</comment>
<feature type="region of interest" description="Disordered" evidence="1">
    <location>
        <begin position="1"/>
        <end position="21"/>
    </location>
</feature>
<evidence type="ECO:0000313" key="3">
    <source>
        <dbReference type="Proteomes" id="UP000620156"/>
    </source>
</evidence>